<dbReference type="SUPFAM" id="SSF53474">
    <property type="entry name" value="alpha/beta-Hydrolases"/>
    <property type="match status" value="1"/>
</dbReference>
<evidence type="ECO:0000313" key="4">
    <source>
        <dbReference type="EMBL" id="PJF36637.1"/>
    </source>
</evidence>
<protein>
    <recommendedName>
        <fullName evidence="6">Dienelactone hydrolase</fullName>
    </recommendedName>
</protein>
<dbReference type="GO" id="GO:0016042">
    <property type="term" value="P:lipid catabolic process"/>
    <property type="evidence" value="ECO:0007669"/>
    <property type="project" value="UniProtKB-KW"/>
</dbReference>
<evidence type="ECO:0000256" key="2">
    <source>
        <dbReference type="ARBA" id="ARBA00022963"/>
    </source>
</evidence>
<dbReference type="PANTHER" id="PTHR10272:SF0">
    <property type="entry name" value="PLATELET-ACTIVATING FACTOR ACETYLHYDROLASE"/>
    <property type="match status" value="1"/>
</dbReference>
<evidence type="ECO:0000256" key="1">
    <source>
        <dbReference type="ARBA" id="ARBA00022801"/>
    </source>
</evidence>
<evidence type="ECO:0008006" key="6">
    <source>
        <dbReference type="Google" id="ProtNLM"/>
    </source>
</evidence>
<comment type="caution">
    <text evidence="4">The sequence shown here is derived from an EMBL/GenBank/DDBJ whole genome shotgun (WGS) entry which is preliminary data.</text>
</comment>
<dbReference type="Gene3D" id="3.40.50.1820">
    <property type="entry name" value="alpha/beta hydrolase"/>
    <property type="match status" value="1"/>
</dbReference>
<dbReference type="GO" id="GO:0003847">
    <property type="term" value="F:1-alkyl-2-acetylglycerophosphocholine esterase activity"/>
    <property type="evidence" value="ECO:0007669"/>
    <property type="project" value="TreeGrafter"/>
</dbReference>
<evidence type="ECO:0000313" key="5">
    <source>
        <dbReference type="Proteomes" id="UP000229681"/>
    </source>
</evidence>
<dbReference type="AlphaFoldDB" id="A0A2M8PGF7"/>
<dbReference type="Proteomes" id="UP000229681">
    <property type="component" value="Unassembled WGS sequence"/>
</dbReference>
<proteinExistence type="predicted"/>
<gene>
    <name evidence="4" type="ORF">CUN49_04380</name>
</gene>
<dbReference type="PANTHER" id="PTHR10272">
    <property type="entry name" value="PLATELET-ACTIVATING FACTOR ACETYLHYDROLASE"/>
    <property type="match status" value="1"/>
</dbReference>
<accession>A0A2M8PGF7</accession>
<keyword evidence="3" id="KW-0443">Lipid metabolism</keyword>
<reference evidence="4 5" key="1">
    <citation type="submission" date="2017-11" db="EMBL/GenBank/DDBJ databases">
        <title>Evolution of Phototrophy in the Chloroflexi Phylum Driven by Horizontal Gene Transfer.</title>
        <authorList>
            <person name="Ward L.M."/>
            <person name="Hemp J."/>
            <person name="Shih P.M."/>
            <person name="Mcglynn S.E."/>
            <person name="Fischer W."/>
        </authorList>
    </citation>
    <scope>NUCLEOTIDE SEQUENCE [LARGE SCALE GENOMIC DNA]</scope>
    <source>
        <strain evidence="4">JP3_13</strain>
    </source>
</reference>
<keyword evidence="2" id="KW-0442">Lipid degradation</keyword>
<dbReference type="Pfam" id="PF03403">
    <property type="entry name" value="PAF-AH_p_II"/>
    <property type="match status" value="1"/>
</dbReference>
<name>A0A2M8PGF7_9CHLR</name>
<keyword evidence="1" id="KW-0378">Hydrolase</keyword>
<dbReference type="EMBL" id="PGTM01000040">
    <property type="protein sequence ID" value="PJF36637.1"/>
    <property type="molecule type" value="Genomic_DNA"/>
</dbReference>
<dbReference type="InterPro" id="IPR029058">
    <property type="entry name" value="AB_hydrolase_fold"/>
</dbReference>
<evidence type="ECO:0000256" key="3">
    <source>
        <dbReference type="ARBA" id="ARBA00023098"/>
    </source>
</evidence>
<sequence length="410" mass="44490">MEASVRLEYSKKASQSPMLKRILLTLLGALIGASSLNAAQALERPDAPKYGKRGAYAVGTRELSLEGLPNITIWYPAARLPGQPPRATYQYGVLIGEGRAYRDGQPDRRDAPYPLIIFSHGLGGARIQSVFYAEHLASHGFIVMAADHPNSTFGDLLRGNSQRVLESFARRPLEVLRLLEYAVQLNTADEQLRGLIDTETVGVSGHSFGGYTALAAGGAQLNINAVRQGCESGKLPEQLCFFVQSEEIIWRVRGLSAAPEGLYPPTSDPRIKAVAAFAPSSGPLFGAEGAAALRLPLMIIVGSRDQATPPERDAYPIYEAVSSAQKTLVVFENAGHYIFIEECVPALIALGRFEQCSDPVWDMQRAHDLINHFATAFFLYTLKGDAAARAALDPAAVNFNGITYRRDGAW</sequence>
<organism evidence="4 5">
    <name type="scientific">Candidatus Thermofonsia Clade 1 bacterium</name>
    <dbReference type="NCBI Taxonomy" id="2364210"/>
    <lineage>
        <taxon>Bacteria</taxon>
        <taxon>Bacillati</taxon>
        <taxon>Chloroflexota</taxon>
        <taxon>Candidatus Thermofontia</taxon>
        <taxon>Candidatus Thermofonsia Clade 1</taxon>
    </lineage>
</organism>